<sequence length="157" mass="17886">MAKLVENLSTYQLRTHYLIYATIKDLFKNQGYHFNMDDRPKMEIFFPFQAYVKAMDFTPEEMSNNDAFLRHIFFGLYNDGLIEGNFIYGPLKHMKSRVPIATDGGVICQPSALGAELFLWAMGYGDHRLNYIFNDACQPTVEGIPSLVADTIAVKSP</sequence>
<dbReference type="Proteomes" id="UP000186736">
    <property type="component" value="Unassembled WGS sequence"/>
</dbReference>
<dbReference type="EMBL" id="MKZO01000045">
    <property type="protein sequence ID" value="OLS60554.1"/>
    <property type="molecule type" value="Genomic_DNA"/>
</dbReference>
<dbReference type="RefSeq" id="WP_218641253.1">
    <property type="nucleotide sequence ID" value="NZ_MKZO01000045.1"/>
</dbReference>
<reference evidence="1 2" key="1">
    <citation type="submission" date="2016-10" db="EMBL/GenBank/DDBJ databases">
        <title>Genome Sequence of Pseudomonas putida GM4FR.</title>
        <authorList>
            <person name="Poehlein A."/>
            <person name="Wemheuer F."/>
            <person name="Hollensteiner J."/>
            <person name="Wemheuer B."/>
        </authorList>
    </citation>
    <scope>NUCLEOTIDE SEQUENCE [LARGE SCALE GENOMIC DNA]</scope>
    <source>
        <strain evidence="1 2">GM4FR</strain>
    </source>
</reference>
<dbReference type="AlphaFoldDB" id="A0A1Q9QZJ4"/>
<name>A0A1Q9QZJ4_PSEPU</name>
<proteinExistence type="predicted"/>
<accession>A0A1Q9QZJ4</accession>
<comment type="caution">
    <text evidence="1">The sequence shown here is derived from an EMBL/GenBank/DDBJ whole genome shotgun (WGS) entry which is preliminary data.</text>
</comment>
<organism evidence="1 2">
    <name type="scientific">Pseudomonas putida</name>
    <name type="common">Arthrobacter siderocapsulatus</name>
    <dbReference type="NCBI Taxonomy" id="303"/>
    <lineage>
        <taxon>Bacteria</taxon>
        <taxon>Pseudomonadati</taxon>
        <taxon>Pseudomonadota</taxon>
        <taxon>Gammaproteobacteria</taxon>
        <taxon>Pseudomonadales</taxon>
        <taxon>Pseudomonadaceae</taxon>
        <taxon>Pseudomonas</taxon>
    </lineage>
</organism>
<evidence type="ECO:0000313" key="1">
    <source>
        <dbReference type="EMBL" id="OLS60554.1"/>
    </source>
</evidence>
<protein>
    <submittedName>
        <fullName evidence="1">Uncharacterized protein</fullName>
    </submittedName>
</protein>
<gene>
    <name evidence="1" type="ORF">PSEMO_45970</name>
</gene>
<evidence type="ECO:0000313" key="2">
    <source>
        <dbReference type="Proteomes" id="UP000186736"/>
    </source>
</evidence>